<dbReference type="EMBL" id="JARTCD010000021">
    <property type="protein sequence ID" value="KAJ8659028.1"/>
    <property type="molecule type" value="Genomic_DNA"/>
</dbReference>
<feature type="region of interest" description="Disordered" evidence="1">
    <location>
        <begin position="169"/>
        <end position="242"/>
    </location>
</feature>
<gene>
    <name evidence="2" type="ORF">O0I10_005410</name>
</gene>
<comment type="caution">
    <text evidence="2">The sequence shown here is derived from an EMBL/GenBank/DDBJ whole genome shotgun (WGS) entry which is preliminary data.</text>
</comment>
<keyword evidence="3" id="KW-1185">Reference proteome</keyword>
<dbReference type="Proteomes" id="UP001234581">
    <property type="component" value="Unassembled WGS sequence"/>
</dbReference>
<feature type="compositionally biased region" description="Polar residues" evidence="1">
    <location>
        <begin position="9"/>
        <end position="26"/>
    </location>
</feature>
<dbReference type="RefSeq" id="XP_058343941.1">
    <property type="nucleotide sequence ID" value="XM_058485455.1"/>
</dbReference>
<organism evidence="2 3">
    <name type="scientific">Lichtheimia ornata</name>
    <dbReference type="NCBI Taxonomy" id="688661"/>
    <lineage>
        <taxon>Eukaryota</taxon>
        <taxon>Fungi</taxon>
        <taxon>Fungi incertae sedis</taxon>
        <taxon>Mucoromycota</taxon>
        <taxon>Mucoromycotina</taxon>
        <taxon>Mucoromycetes</taxon>
        <taxon>Mucorales</taxon>
        <taxon>Lichtheimiaceae</taxon>
        <taxon>Lichtheimia</taxon>
    </lineage>
</organism>
<evidence type="ECO:0000313" key="3">
    <source>
        <dbReference type="Proteomes" id="UP001234581"/>
    </source>
</evidence>
<dbReference type="AlphaFoldDB" id="A0AAD7V470"/>
<protein>
    <submittedName>
        <fullName evidence="2">Uncharacterized protein</fullName>
    </submittedName>
</protein>
<sequence>MDSPPLPATNGTSLTKHPESNGSSSLSKHEFERQVAELLESQVNCQQHMSNDMKAVQSTIQQLKTAIDTMDIKTRRLQELVSNVTPKLHSLQDTLSQLVSEQQHLIPEVVSSVCNRTGTSINDNDNSAKEVQTIIEGFLKRVTDQMQSTVEEHHQALFKMLDADNKLNLHKTQSPHPSSSPPPPPPQQQQQQRSSPPKRSWPSRMIVCPELSDDDDDEEGIEGYENSQQQSKINNDDNDDAKKDLGRQVYYTLPFHYALRVC</sequence>
<evidence type="ECO:0000256" key="1">
    <source>
        <dbReference type="SAM" id="MobiDB-lite"/>
    </source>
</evidence>
<proteinExistence type="predicted"/>
<accession>A0AAD7V470</accession>
<feature type="compositionally biased region" description="Pro residues" evidence="1">
    <location>
        <begin position="178"/>
        <end position="187"/>
    </location>
</feature>
<name>A0AAD7V470_9FUNG</name>
<feature type="compositionally biased region" description="Low complexity" evidence="1">
    <location>
        <begin position="188"/>
        <end position="204"/>
    </location>
</feature>
<reference evidence="2 3" key="1">
    <citation type="submission" date="2023-03" db="EMBL/GenBank/DDBJ databases">
        <title>Genome sequence of Lichtheimia ornata CBS 291.66.</title>
        <authorList>
            <person name="Mohabir J.T."/>
            <person name="Shea T.P."/>
            <person name="Kurbessoian T."/>
            <person name="Berby B."/>
            <person name="Fontaine J."/>
            <person name="Livny J."/>
            <person name="Gnirke A."/>
            <person name="Stajich J.E."/>
            <person name="Cuomo C.A."/>
        </authorList>
    </citation>
    <scope>NUCLEOTIDE SEQUENCE [LARGE SCALE GENOMIC DNA]</scope>
    <source>
        <strain evidence="2">CBS 291.66</strain>
    </source>
</reference>
<feature type="region of interest" description="Disordered" evidence="1">
    <location>
        <begin position="1"/>
        <end position="31"/>
    </location>
</feature>
<feature type="compositionally biased region" description="Acidic residues" evidence="1">
    <location>
        <begin position="211"/>
        <end position="222"/>
    </location>
</feature>
<dbReference type="GeneID" id="83212823"/>
<evidence type="ECO:0000313" key="2">
    <source>
        <dbReference type="EMBL" id="KAJ8659028.1"/>
    </source>
</evidence>